<accession>A0ABQ8J055</accession>
<sequence length="97" mass="11627">MQNVYYRIEMLTTATKFTIKTFHDFVFDEEKNPGSNQASLMMKIYLKNLDLNFETFYFQFFLFISISSHKIDDVISPLLISLSNDIFIRFNYLNEKK</sequence>
<proteinExistence type="predicted"/>
<dbReference type="Proteomes" id="UP000887458">
    <property type="component" value="Unassembled WGS sequence"/>
</dbReference>
<reference evidence="1 2" key="1">
    <citation type="journal article" date="2018" name="J. Allergy Clin. Immunol.">
        <title>High-quality assembly of Dermatophagoides pteronyssinus genome and transcriptome reveals a wide range of novel allergens.</title>
        <authorList>
            <person name="Liu X.Y."/>
            <person name="Yang K.Y."/>
            <person name="Wang M.Q."/>
            <person name="Kwok J.S."/>
            <person name="Zeng X."/>
            <person name="Yang Z."/>
            <person name="Xiao X.J."/>
            <person name="Lau C.P."/>
            <person name="Li Y."/>
            <person name="Huang Z.M."/>
            <person name="Ba J.G."/>
            <person name="Yim A.K."/>
            <person name="Ouyang C.Y."/>
            <person name="Ngai S.M."/>
            <person name="Chan T.F."/>
            <person name="Leung E.L."/>
            <person name="Liu L."/>
            <person name="Liu Z.G."/>
            <person name="Tsui S.K."/>
        </authorList>
    </citation>
    <scope>NUCLEOTIDE SEQUENCE [LARGE SCALE GENOMIC DNA]</scope>
    <source>
        <strain evidence="1">Derp</strain>
    </source>
</reference>
<evidence type="ECO:0000313" key="1">
    <source>
        <dbReference type="EMBL" id="KAH9415951.1"/>
    </source>
</evidence>
<keyword evidence="2" id="KW-1185">Reference proteome</keyword>
<evidence type="ECO:0000313" key="2">
    <source>
        <dbReference type="Proteomes" id="UP000887458"/>
    </source>
</evidence>
<reference evidence="1 2" key="2">
    <citation type="journal article" date="2022" name="Mol. Biol. Evol.">
        <title>Comparative Genomics Reveals Insights into the Divergent Evolution of Astigmatic Mites and Household Pest Adaptations.</title>
        <authorList>
            <person name="Xiong Q."/>
            <person name="Wan A.T."/>
            <person name="Liu X."/>
            <person name="Fung C.S."/>
            <person name="Xiao X."/>
            <person name="Malainual N."/>
            <person name="Hou J."/>
            <person name="Wang L."/>
            <person name="Wang M."/>
            <person name="Yang K.Y."/>
            <person name="Cui Y."/>
            <person name="Leung E.L."/>
            <person name="Nong W."/>
            <person name="Shin S.K."/>
            <person name="Au S.W."/>
            <person name="Jeong K.Y."/>
            <person name="Chew F.T."/>
            <person name="Hui J.H."/>
            <person name="Leung T.F."/>
            <person name="Tungtrongchitr A."/>
            <person name="Zhong N."/>
            <person name="Liu Z."/>
            <person name="Tsui S.K."/>
        </authorList>
    </citation>
    <scope>NUCLEOTIDE SEQUENCE [LARGE SCALE GENOMIC DNA]</scope>
    <source>
        <strain evidence="1">Derp</strain>
    </source>
</reference>
<comment type="caution">
    <text evidence="1">The sequence shown here is derived from an EMBL/GenBank/DDBJ whole genome shotgun (WGS) entry which is preliminary data.</text>
</comment>
<dbReference type="EMBL" id="NJHN03000095">
    <property type="protein sequence ID" value="KAH9415951.1"/>
    <property type="molecule type" value="Genomic_DNA"/>
</dbReference>
<protein>
    <submittedName>
        <fullName evidence="1">Uncharacterized protein</fullName>
    </submittedName>
</protein>
<gene>
    <name evidence="1" type="ORF">DERP_000445</name>
</gene>
<organism evidence="1 2">
    <name type="scientific">Dermatophagoides pteronyssinus</name>
    <name type="common">European house dust mite</name>
    <dbReference type="NCBI Taxonomy" id="6956"/>
    <lineage>
        <taxon>Eukaryota</taxon>
        <taxon>Metazoa</taxon>
        <taxon>Ecdysozoa</taxon>
        <taxon>Arthropoda</taxon>
        <taxon>Chelicerata</taxon>
        <taxon>Arachnida</taxon>
        <taxon>Acari</taxon>
        <taxon>Acariformes</taxon>
        <taxon>Sarcoptiformes</taxon>
        <taxon>Astigmata</taxon>
        <taxon>Psoroptidia</taxon>
        <taxon>Analgoidea</taxon>
        <taxon>Pyroglyphidae</taxon>
        <taxon>Dermatophagoidinae</taxon>
        <taxon>Dermatophagoides</taxon>
    </lineage>
</organism>
<name>A0ABQ8J055_DERPT</name>